<dbReference type="Proteomes" id="UP001280121">
    <property type="component" value="Unassembled WGS sequence"/>
</dbReference>
<evidence type="ECO:0000313" key="1">
    <source>
        <dbReference type="EMBL" id="KAK2660340.1"/>
    </source>
</evidence>
<name>A0AAE0CQY4_9ROSI</name>
<reference evidence="1" key="1">
    <citation type="journal article" date="2023" name="Plant J.">
        <title>Genome sequences and population genomics provide insights into the demographic history, inbreeding, and mutation load of two 'living fossil' tree species of Dipteronia.</title>
        <authorList>
            <person name="Feng Y."/>
            <person name="Comes H.P."/>
            <person name="Chen J."/>
            <person name="Zhu S."/>
            <person name="Lu R."/>
            <person name="Zhang X."/>
            <person name="Li P."/>
            <person name="Qiu J."/>
            <person name="Olsen K.M."/>
            <person name="Qiu Y."/>
        </authorList>
    </citation>
    <scope>NUCLEOTIDE SEQUENCE</scope>
    <source>
        <strain evidence="1">KIB01</strain>
    </source>
</reference>
<evidence type="ECO:0000313" key="2">
    <source>
        <dbReference type="Proteomes" id="UP001280121"/>
    </source>
</evidence>
<sequence>MGCFNVSDKCSGQHVEFGIVNPEQYTLYTLWADVYMFTCSTMPDPTEKFKAKVKIPWCVEYRVLRTKFDMQDVFQMFRERNVQTIRVNLELIPMRSLPPDSYAMQNNSSDEVEGKMRQLRMKPTFMMGKPFKQANNGKDTLEVGQMFNNLSHFRHVLRDFAV</sequence>
<proteinExistence type="predicted"/>
<dbReference type="EMBL" id="JANJYI010000002">
    <property type="protein sequence ID" value="KAK2660340.1"/>
    <property type="molecule type" value="Genomic_DNA"/>
</dbReference>
<dbReference type="AlphaFoldDB" id="A0AAE0CQY4"/>
<accession>A0AAE0CQY4</accession>
<gene>
    <name evidence="1" type="ORF">Ddye_006873</name>
</gene>
<organism evidence="1 2">
    <name type="scientific">Dipteronia dyeriana</name>
    <dbReference type="NCBI Taxonomy" id="168575"/>
    <lineage>
        <taxon>Eukaryota</taxon>
        <taxon>Viridiplantae</taxon>
        <taxon>Streptophyta</taxon>
        <taxon>Embryophyta</taxon>
        <taxon>Tracheophyta</taxon>
        <taxon>Spermatophyta</taxon>
        <taxon>Magnoliopsida</taxon>
        <taxon>eudicotyledons</taxon>
        <taxon>Gunneridae</taxon>
        <taxon>Pentapetalae</taxon>
        <taxon>rosids</taxon>
        <taxon>malvids</taxon>
        <taxon>Sapindales</taxon>
        <taxon>Sapindaceae</taxon>
        <taxon>Hippocastanoideae</taxon>
        <taxon>Acereae</taxon>
        <taxon>Dipteronia</taxon>
    </lineage>
</organism>
<protein>
    <submittedName>
        <fullName evidence="1">Uncharacterized protein</fullName>
    </submittedName>
</protein>
<keyword evidence="2" id="KW-1185">Reference proteome</keyword>
<comment type="caution">
    <text evidence="1">The sequence shown here is derived from an EMBL/GenBank/DDBJ whole genome shotgun (WGS) entry which is preliminary data.</text>
</comment>